<reference evidence="7 8" key="1">
    <citation type="submission" date="2020-06" db="EMBL/GenBank/DDBJ databases">
        <authorList>
            <person name="Li R."/>
            <person name="Bekaert M."/>
        </authorList>
    </citation>
    <scope>NUCLEOTIDE SEQUENCE [LARGE SCALE GENOMIC DNA]</scope>
    <source>
        <strain evidence="8">wild</strain>
    </source>
</reference>
<evidence type="ECO:0000259" key="6">
    <source>
        <dbReference type="SMART" id="SM00955"/>
    </source>
</evidence>
<dbReference type="GO" id="GO:0004540">
    <property type="term" value="F:RNA nuclease activity"/>
    <property type="evidence" value="ECO:0007669"/>
    <property type="project" value="InterPro"/>
</dbReference>
<dbReference type="SMART" id="SM00955">
    <property type="entry name" value="RNB"/>
    <property type="match status" value="1"/>
</dbReference>
<dbReference type="Pfam" id="PF13086">
    <property type="entry name" value="AAA_11"/>
    <property type="match status" value="1"/>
</dbReference>
<feature type="domain" description="RNB" evidence="6">
    <location>
        <begin position="405"/>
        <end position="778"/>
    </location>
</feature>
<dbReference type="Gene3D" id="2.40.50.690">
    <property type="match status" value="1"/>
</dbReference>
<dbReference type="Pfam" id="PF00773">
    <property type="entry name" value="RNB"/>
    <property type="match status" value="1"/>
</dbReference>
<dbReference type="PANTHER" id="PTHR43788:SF16">
    <property type="entry name" value="HELICASE WITH ZINC FINGER 2"/>
    <property type="match status" value="1"/>
</dbReference>
<evidence type="ECO:0000256" key="3">
    <source>
        <dbReference type="ARBA" id="ARBA00022801"/>
    </source>
</evidence>
<dbReference type="InterPro" id="IPR012340">
    <property type="entry name" value="NA-bd_OB-fold"/>
</dbReference>
<comment type="similarity">
    <text evidence="1">Belongs to the DNA2/NAM7 helicase family.</text>
</comment>
<name>A0A6J8CHI1_MYTCO</name>
<dbReference type="InterPro" id="IPR050534">
    <property type="entry name" value="Coronavir_polyprotein_1ab"/>
</dbReference>
<dbReference type="GO" id="GO:0016787">
    <property type="term" value="F:hydrolase activity"/>
    <property type="evidence" value="ECO:0007669"/>
    <property type="project" value="UniProtKB-KW"/>
</dbReference>
<keyword evidence="4" id="KW-0347">Helicase</keyword>
<dbReference type="InterPro" id="IPR041677">
    <property type="entry name" value="DNA2/NAM7_AAA_11"/>
</dbReference>
<protein>
    <recommendedName>
        <fullName evidence="6">RNB domain-containing protein</fullName>
    </recommendedName>
</protein>
<organism evidence="7 8">
    <name type="scientific">Mytilus coruscus</name>
    <name type="common">Sea mussel</name>
    <dbReference type="NCBI Taxonomy" id="42192"/>
    <lineage>
        <taxon>Eukaryota</taxon>
        <taxon>Metazoa</taxon>
        <taxon>Spiralia</taxon>
        <taxon>Lophotrochozoa</taxon>
        <taxon>Mollusca</taxon>
        <taxon>Bivalvia</taxon>
        <taxon>Autobranchia</taxon>
        <taxon>Pteriomorphia</taxon>
        <taxon>Mytilida</taxon>
        <taxon>Mytiloidea</taxon>
        <taxon>Mytilidae</taxon>
        <taxon>Mytilinae</taxon>
        <taxon>Mytilus</taxon>
    </lineage>
</organism>
<dbReference type="OrthoDB" id="6287246at2759"/>
<dbReference type="GO" id="GO:0005524">
    <property type="term" value="F:ATP binding"/>
    <property type="evidence" value="ECO:0007669"/>
    <property type="project" value="UniProtKB-KW"/>
</dbReference>
<dbReference type="GO" id="GO:0043139">
    <property type="term" value="F:5'-3' DNA helicase activity"/>
    <property type="evidence" value="ECO:0007669"/>
    <property type="project" value="TreeGrafter"/>
</dbReference>
<dbReference type="InterPro" id="IPR027417">
    <property type="entry name" value="P-loop_NTPase"/>
</dbReference>
<dbReference type="SUPFAM" id="SSF50249">
    <property type="entry name" value="Nucleic acid-binding proteins"/>
    <property type="match status" value="1"/>
</dbReference>
<dbReference type="PANTHER" id="PTHR43788">
    <property type="entry name" value="DNA2/NAM7 HELICASE FAMILY MEMBER"/>
    <property type="match status" value="1"/>
</dbReference>
<dbReference type="FunFam" id="3.40.50.300:FF:000326">
    <property type="entry name" value="P-loop containing nucleoside triphosphate hydrolase"/>
    <property type="match status" value="1"/>
</dbReference>
<sequence length="1796" mass="206912">MRKKKKKKLPLSVFLKSDTKDNDDSGANFCGSESNLSLTSCSTDSGIDVNRSTNFKQELPADIGIDSDYSEDSMSSADDKTLKILEEISNDLVTSTNLSDSDEENEYDALDFYHKSKKGLDDTSKDNLNLITYGLDLSTDCVKELSSHIKRHRKEYYEDLILDNNKLQVLCKNEPSRYKRGILEIEASHSAKCIVSDKLDTDVIEISGRTKCGKAFTDDEVVIEILGQETSSCDTIRMEKKKQLGKTYGKVIGLLKRNRCKNMDYPVFICEIDEYEMNKAKPICKTMPKLHLVRDEKDMKPYTVDIYKYKKRDRSLEFQESLTINKHLIKAYLFYVVCLSWNKLQYPIGAIFKVHHSTQNYIKSMSILDLQYKVPSIYNESTVESTEYLLKMSKEDRSYTNTSNRKDLTHLNVFTIDPERSKVLDDAINIRDLSCDGTNKSDKVEHYEVGIHITDVASIVKRNSDMDKEAWQRGTTYFPGQFLQPHHMLPEPVSEDICCLLPDQERSTLTVFLYFNANKEIIFEKTKFCKSTIKSRQMLSYNEVQKIISHSDYEHSLRTDIKKLYEISRTVRKKRLGNASLSVPVELNLPGEGDSDAFEAYCLIEEFMILTNYMVGILLKHHFKDCIPLRCQDPTSSQKVDDWLKLYPNITDIILELQGRYPVPGKRLSMTNVGEKMRNDILPVQSWVWDSFVYLVRDEKFIEARDLLGSDELHPLHALALHDWETIQENAVYRCSGTNVNTEHHYSLNLTPYVHFTAPIRRYIDIVAQRLFHAAIDKEQSPYKSEEIKNMCLYVNNVSRNAQIYRNKCQELVLACILVNEPFMTHGFVTDFTEDEIRLTIPGLKFVQSQHKSISISYLHVCAPPQSVPDTDIFRRTVDKNRLVLKWKKRIYSVKKMAPRGRNPKTGYIRSTEEYQKIHPHQNANFQKVTTWVRYMKLLTAGASSSQLKKELTLDSLRSASFRDRYLPSTFNTELDINSELQNPNTKESENDHVIFPEQFSQFSYSFSHGQCLAVQISADMRNGLLIPTVDLLSLTRGIKCCLKHMRDPVSCFESYSTVKSKDIYATSQEYKDTWIPIILMESAFSVVRESGTLINDVNIKFQQRNGFFTLRTDFCFERCIDIKLITTSFLEDQIKIYERESDIKTGVSDYLCIRCPINYDESERFLGQRLHCRQYFWLGHAKITRVVKIAKGTPDERIKVFFSLANENTVPESIRYKDTGVRCTIEMLQRIESNKRVEASLHYLNRADKTLEKSIALNKQPPEIDEKYAKLVKCDIEIGLPENNKMQSKAIRIALRSTFSLIHGPPGTGKTNTGIKLIHLFHKINQLRLKDVMDSCCKIIYCGPSNKSVDLVARRLVKHSIKGGPSIVRFYGTSIEQLVYEVPGRTVLDDKGVDYKPDEAMNNISLHYLIRTSGPYASEISAFEEGFKRKSSNITLTRVQEYRELLNKATEEELSKHDVIFCTTSMVTSPRLVKATRNNIAQLIVDECGMCTEPECMASIIAAKPEQVVLIGDHKQLRPIVMCRQAADLGLERSMFERYSKTARFVQLNMQYRMHDSICNFPSGQFYEGSLQTAESPSYVENPRLSIWLNDQGLHRKERHIFSHVEGTEEYVLVSTESENEHSCSNKLEVEQVIKIFKHLCYTEKIFNRGEKSSTLNIMSQYNAQCQEIKQALTRENIDHSDIHTVVSSQGGEWDYVIFSLVRSLPDYRIEPHPTKGWCKENLGFITDHNQINVALTRARKGLFIIGNKHLLMCDQIWKNLITEYESKGCVIDGTDFPKEVLSANKKRKTRKKHP</sequence>
<dbReference type="InterPro" id="IPR047187">
    <property type="entry name" value="SF1_C_Upf1"/>
</dbReference>
<keyword evidence="8" id="KW-1185">Reference proteome</keyword>
<dbReference type="InterPro" id="IPR022966">
    <property type="entry name" value="RNase_II/R_CS"/>
</dbReference>
<evidence type="ECO:0000256" key="1">
    <source>
        <dbReference type="ARBA" id="ARBA00007913"/>
    </source>
</evidence>
<gene>
    <name evidence="7" type="ORF">MCOR_29482</name>
</gene>
<evidence type="ECO:0000313" key="8">
    <source>
        <dbReference type="Proteomes" id="UP000507470"/>
    </source>
</evidence>
<dbReference type="InterPro" id="IPR056787">
    <property type="entry name" value="OB_HELZ2"/>
</dbReference>
<evidence type="ECO:0000256" key="2">
    <source>
        <dbReference type="ARBA" id="ARBA00022741"/>
    </source>
</evidence>
<evidence type="ECO:0000256" key="4">
    <source>
        <dbReference type="ARBA" id="ARBA00022806"/>
    </source>
</evidence>
<keyword evidence="5" id="KW-0067">ATP-binding</keyword>
<dbReference type="CDD" id="cd18808">
    <property type="entry name" value="SF1_C_Upf1"/>
    <property type="match status" value="1"/>
</dbReference>
<evidence type="ECO:0000313" key="7">
    <source>
        <dbReference type="EMBL" id="CAC5394759.1"/>
    </source>
</evidence>
<proteinExistence type="inferred from homology"/>
<dbReference type="Gene3D" id="3.40.50.300">
    <property type="entry name" value="P-loop containing nucleotide triphosphate hydrolases"/>
    <property type="match status" value="2"/>
</dbReference>
<dbReference type="EMBL" id="CACVKT020005368">
    <property type="protein sequence ID" value="CAC5394759.1"/>
    <property type="molecule type" value="Genomic_DNA"/>
</dbReference>
<dbReference type="PROSITE" id="PS01175">
    <property type="entry name" value="RIBONUCLEASE_II"/>
    <property type="match status" value="1"/>
</dbReference>
<dbReference type="GO" id="GO:0003723">
    <property type="term" value="F:RNA binding"/>
    <property type="evidence" value="ECO:0007669"/>
    <property type="project" value="InterPro"/>
</dbReference>
<keyword evidence="2" id="KW-0547">Nucleotide-binding</keyword>
<accession>A0A6J8CHI1</accession>
<keyword evidence="3" id="KW-0378">Hydrolase</keyword>
<dbReference type="Proteomes" id="UP000507470">
    <property type="component" value="Unassembled WGS sequence"/>
</dbReference>
<dbReference type="SUPFAM" id="SSF52540">
    <property type="entry name" value="P-loop containing nucleoside triphosphate hydrolases"/>
    <property type="match status" value="1"/>
</dbReference>
<dbReference type="InterPro" id="IPR041679">
    <property type="entry name" value="DNA2/NAM7-like_C"/>
</dbReference>
<dbReference type="GO" id="GO:0005694">
    <property type="term" value="C:chromosome"/>
    <property type="evidence" value="ECO:0007669"/>
    <property type="project" value="UniProtKB-ARBA"/>
</dbReference>
<dbReference type="Pfam" id="PF13087">
    <property type="entry name" value="AAA_12"/>
    <property type="match status" value="1"/>
</dbReference>
<dbReference type="Pfam" id="PF25049">
    <property type="entry name" value="OB_HELZ2"/>
    <property type="match status" value="1"/>
</dbReference>
<evidence type="ECO:0000256" key="5">
    <source>
        <dbReference type="ARBA" id="ARBA00022840"/>
    </source>
</evidence>
<dbReference type="InterPro" id="IPR001900">
    <property type="entry name" value="RNase_II/R"/>
</dbReference>